<dbReference type="SUPFAM" id="SSF49464">
    <property type="entry name" value="Carboxypeptidase regulatory domain-like"/>
    <property type="match status" value="1"/>
</dbReference>
<evidence type="ECO:0000256" key="1">
    <source>
        <dbReference type="SAM" id="SignalP"/>
    </source>
</evidence>
<accession>A0A4P2PWC9</accession>
<reference evidence="2 3" key="1">
    <citation type="submission" date="2015-09" db="EMBL/GenBank/DDBJ databases">
        <title>Sorangium comparison.</title>
        <authorList>
            <person name="Zaburannyi N."/>
            <person name="Bunk B."/>
            <person name="Overmann J."/>
            <person name="Mueller R."/>
        </authorList>
    </citation>
    <scope>NUCLEOTIDE SEQUENCE [LARGE SCALE GENOMIC DNA]</scope>
    <source>
        <strain evidence="2 3">So ceGT47</strain>
    </source>
</reference>
<protein>
    <recommendedName>
        <fullName evidence="4">Carboxypeptidase regulatory-like domain-containing protein</fullName>
    </recommendedName>
</protein>
<name>A0A4P2PWC9_SORCE</name>
<sequence>MLTWARKAGVLMAAIAAAPSVIAGCACGDTGGTAISATGGAGPSGTGSGGGFGTLASVGGSGGGEGGGGPCEGLECQQVACSGGAKTTVTGTVYDPAGRLPLYNAIVYVPNAPLDEITDGATCEQCGAELSGSPIATALTDTHGRFILEDVPAGEDIPLVVQVGKWRRQITLPVVNACEDNPTEAGTIRLPRNKAEGHIPKIALTTGGADPLECLLRQLGIDDSEFTPETGDGRINLFAGQAPASFRVTTQYTSTLHEGAEFTPATSLWGTVESLQKYDMVILACEGDPFASSKPESARQALFDYTSLGGRVFASHWHNHWLKQGPEPFPDAAIWDNNIEDPVSPLTATVDTRFPKGEALADWLFNVGASTVRGELEIHEPQHTVSAVNDDVATRWIYYDEPEPAGVQYFTFNTPIGVEEEEQCGRLVFTDIHVSAGGIMGAEDMTGPPFPEGCSDTELTPQEKALIFMLFDLSACIVPDDEPPPVPVPR</sequence>
<dbReference type="InterPro" id="IPR008969">
    <property type="entry name" value="CarboxyPept-like_regulatory"/>
</dbReference>
<dbReference type="AlphaFoldDB" id="A0A4P2PWC9"/>
<feature type="signal peptide" evidence="1">
    <location>
        <begin position="1"/>
        <end position="23"/>
    </location>
</feature>
<gene>
    <name evidence="2" type="ORF">SOCEGT47_016340</name>
</gene>
<dbReference type="Proteomes" id="UP000295781">
    <property type="component" value="Chromosome"/>
</dbReference>
<feature type="chain" id="PRO_5020816641" description="Carboxypeptidase regulatory-like domain-containing protein" evidence="1">
    <location>
        <begin position="24"/>
        <end position="490"/>
    </location>
</feature>
<organism evidence="2 3">
    <name type="scientific">Sorangium cellulosum</name>
    <name type="common">Polyangium cellulosum</name>
    <dbReference type="NCBI Taxonomy" id="56"/>
    <lineage>
        <taxon>Bacteria</taxon>
        <taxon>Pseudomonadati</taxon>
        <taxon>Myxococcota</taxon>
        <taxon>Polyangia</taxon>
        <taxon>Polyangiales</taxon>
        <taxon>Polyangiaceae</taxon>
        <taxon>Sorangium</taxon>
    </lineage>
</organism>
<dbReference type="EMBL" id="CP012670">
    <property type="protein sequence ID" value="AUX21155.1"/>
    <property type="molecule type" value="Genomic_DNA"/>
</dbReference>
<keyword evidence="1" id="KW-0732">Signal</keyword>
<dbReference type="PROSITE" id="PS51257">
    <property type="entry name" value="PROKAR_LIPOPROTEIN"/>
    <property type="match status" value="1"/>
</dbReference>
<evidence type="ECO:0008006" key="4">
    <source>
        <dbReference type="Google" id="ProtNLM"/>
    </source>
</evidence>
<evidence type="ECO:0000313" key="3">
    <source>
        <dbReference type="Proteomes" id="UP000295781"/>
    </source>
</evidence>
<evidence type="ECO:0000313" key="2">
    <source>
        <dbReference type="EMBL" id="AUX21155.1"/>
    </source>
</evidence>
<proteinExistence type="predicted"/>